<sequence>MYDDMCDLSQGHCKLSGTYYFWETWAFEYFPYTRPELLQTDLGSGLVPLAWRWYKSNLHTVWCKKSLKELITFFDTCPLVQRPRRTALLSVLEGWVQADADDEVGTGEEIVLAPRTGEIGQSVTARDD</sequence>
<organism evidence="1 2">
    <name type="scientific">Jatropha curcas</name>
    <name type="common">Barbados nut</name>
    <dbReference type="NCBI Taxonomy" id="180498"/>
    <lineage>
        <taxon>Eukaryota</taxon>
        <taxon>Viridiplantae</taxon>
        <taxon>Streptophyta</taxon>
        <taxon>Embryophyta</taxon>
        <taxon>Tracheophyta</taxon>
        <taxon>Spermatophyta</taxon>
        <taxon>Magnoliopsida</taxon>
        <taxon>eudicotyledons</taxon>
        <taxon>Gunneridae</taxon>
        <taxon>Pentapetalae</taxon>
        <taxon>rosids</taxon>
        <taxon>fabids</taxon>
        <taxon>Malpighiales</taxon>
        <taxon>Euphorbiaceae</taxon>
        <taxon>Crotonoideae</taxon>
        <taxon>Jatropheae</taxon>
        <taxon>Jatropha</taxon>
    </lineage>
</organism>
<dbReference type="EMBL" id="KK915740">
    <property type="protein sequence ID" value="KDP20594.1"/>
    <property type="molecule type" value="Genomic_DNA"/>
</dbReference>
<keyword evidence="2" id="KW-1185">Reference proteome</keyword>
<protein>
    <recommendedName>
        <fullName evidence="3">Aminotransferase-like plant mobile domain-containing protein</fullName>
    </recommendedName>
</protein>
<dbReference type="OrthoDB" id="1936739at2759"/>
<dbReference type="AlphaFoldDB" id="A0A067JM76"/>
<accession>A0A067JM76</accession>
<proteinExistence type="predicted"/>
<evidence type="ECO:0008006" key="3">
    <source>
        <dbReference type="Google" id="ProtNLM"/>
    </source>
</evidence>
<evidence type="ECO:0000313" key="2">
    <source>
        <dbReference type="Proteomes" id="UP000027138"/>
    </source>
</evidence>
<reference evidence="1 2" key="1">
    <citation type="journal article" date="2014" name="PLoS ONE">
        <title>Global Analysis of Gene Expression Profiles in Physic Nut (Jatropha curcas L.) Seedlings Exposed to Salt Stress.</title>
        <authorList>
            <person name="Zhang L."/>
            <person name="Zhang C."/>
            <person name="Wu P."/>
            <person name="Chen Y."/>
            <person name="Li M."/>
            <person name="Jiang H."/>
            <person name="Wu G."/>
        </authorList>
    </citation>
    <scope>NUCLEOTIDE SEQUENCE [LARGE SCALE GENOMIC DNA]</scope>
    <source>
        <strain evidence="2">cv. GZQX0401</strain>
        <tissue evidence="1">Young leaves</tissue>
    </source>
</reference>
<name>A0A067JM76_JATCU</name>
<dbReference type="Proteomes" id="UP000027138">
    <property type="component" value="Unassembled WGS sequence"/>
</dbReference>
<evidence type="ECO:0000313" key="1">
    <source>
        <dbReference type="EMBL" id="KDP20594.1"/>
    </source>
</evidence>
<gene>
    <name evidence="1" type="ORF">JCGZ_04217</name>
</gene>